<dbReference type="Proteomes" id="UP001165685">
    <property type="component" value="Unassembled WGS sequence"/>
</dbReference>
<keyword evidence="2" id="KW-1185">Reference proteome</keyword>
<comment type="caution">
    <text evidence="1">The sequence shown here is derived from an EMBL/GenBank/DDBJ whole genome shotgun (WGS) entry which is preliminary data.</text>
</comment>
<reference evidence="1" key="1">
    <citation type="submission" date="2023-01" db="EMBL/GenBank/DDBJ databases">
        <title>Draft genome sequence of Nocardiopsis sp. LSu2-4 isolated from halophytes.</title>
        <authorList>
            <person name="Duangmal K."/>
            <person name="Chantavorakit T."/>
        </authorList>
    </citation>
    <scope>NUCLEOTIDE SEQUENCE</scope>
    <source>
        <strain evidence="1">LSu2-4</strain>
    </source>
</reference>
<dbReference type="PANTHER" id="PTHR30283:SF4">
    <property type="entry name" value="PEROXIDE STRESS RESISTANCE PROTEIN YAAA"/>
    <property type="match status" value="1"/>
</dbReference>
<proteinExistence type="predicted"/>
<organism evidence="1 2">
    <name type="scientific">Nocardiopsis suaedae</name>
    <dbReference type="NCBI Taxonomy" id="3018444"/>
    <lineage>
        <taxon>Bacteria</taxon>
        <taxon>Bacillati</taxon>
        <taxon>Actinomycetota</taxon>
        <taxon>Actinomycetes</taxon>
        <taxon>Streptosporangiales</taxon>
        <taxon>Nocardiopsidaceae</taxon>
        <taxon>Nocardiopsis</taxon>
    </lineage>
</organism>
<sequence>MLILLPPSEGKATEGDGPALDLAELSLPEVNGAREAVLESLEALCSGPRERAMEVLGLSPGQADAVDRNRALRTAPTLPAARLYTGVLYDNLRLSALLAGPAAARTRESVLVFSGLWGTVGIGDPLPPYRLSMGVKLPPLGALGTFWRSHLADAVAKRAEGRLIVDCRSSAYAAAFKPSGEAADRTAAVRVLKETVKGGEVKRSVVSHMAKATRGAIAHTLLAEGRAPETPAELAEALNDLGHTAELTAPAKAGRPSTLDVVVRD</sequence>
<dbReference type="NCBIfam" id="NF002545">
    <property type="entry name" value="PRK02101.2-3"/>
    <property type="match status" value="1"/>
</dbReference>
<dbReference type="PANTHER" id="PTHR30283">
    <property type="entry name" value="PEROXIDE STRESS RESPONSE PROTEIN YAAA"/>
    <property type="match status" value="1"/>
</dbReference>
<name>A0ABT4TSV4_9ACTN</name>
<dbReference type="EMBL" id="JAQFWP010000052">
    <property type="protein sequence ID" value="MDA2807320.1"/>
    <property type="molecule type" value="Genomic_DNA"/>
</dbReference>
<protein>
    <submittedName>
        <fullName evidence="1">Peroxide stress protein YaaA</fullName>
    </submittedName>
</protein>
<accession>A0ABT4TSV4</accession>
<evidence type="ECO:0000313" key="1">
    <source>
        <dbReference type="EMBL" id="MDA2807320.1"/>
    </source>
</evidence>
<dbReference type="RefSeq" id="WP_270679950.1">
    <property type="nucleotide sequence ID" value="NZ_JAQFWP010000052.1"/>
</dbReference>
<evidence type="ECO:0000313" key="2">
    <source>
        <dbReference type="Proteomes" id="UP001165685"/>
    </source>
</evidence>
<gene>
    <name evidence="1" type="primary">yaaA</name>
    <name evidence="1" type="ORF">O4U47_22630</name>
</gene>
<dbReference type="InterPro" id="IPR005583">
    <property type="entry name" value="YaaA"/>
</dbReference>
<dbReference type="Pfam" id="PF03883">
    <property type="entry name" value="H2O2_YaaD"/>
    <property type="match status" value="1"/>
</dbReference>